<dbReference type="STRING" id="1633631.GCA_001442925_01536"/>
<accession>A0A0P1LYN6</accession>
<accession>A0A0P1LJD9</accession>
<evidence type="ECO:0000313" key="3">
    <source>
        <dbReference type="Proteomes" id="UP000182011"/>
    </source>
</evidence>
<gene>
    <name evidence="2" type="ORF">JGI4_01541</name>
    <name evidence="1" type="ORF">JGI8_00889</name>
</gene>
<accession>A0A0P1L9E6</accession>
<evidence type="ECO:0008006" key="5">
    <source>
        <dbReference type="Google" id="ProtNLM"/>
    </source>
</evidence>
<keyword evidence="4" id="KW-1185">Reference proteome</keyword>
<evidence type="ECO:0000313" key="1">
    <source>
        <dbReference type="EMBL" id="CUS85348.1"/>
    </source>
</evidence>
<accession>A0A0P1M4D0</accession>
<protein>
    <recommendedName>
        <fullName evidence="5">Outer membrane protein beta-barrel domain-containing protein</fullName>
    </recommendedName>
</protein>
<accession>A0A0N7MZN2</accession>
<accession>A0A0P1LT86</accession>
<evidence type="ECO:0000313" key="2">
    <source>
        <dbReference type="EMBL" id="CUU06574.1"/>
    </source>
</evidence>
<dbReference type="EMBL" id="FAOP01000006">
    <property type="protein sequence ID" value="CUU06574.1"/>
    <property type="molecule type" value="Genomic_DNA"/>
</dbReference>
<evidence type="ECO:0000313" key="4">
    <source>
        <dbReference type="Proteomes" id="UP000182200"/>
    </source>
</evidence>
<reference evidence="2 3" key="1">
    <citation type="submission" date="2015-11" db="EMBL/GenBank/DDBJ databases">
        <authorList>
            <person name="Zhang Y."/>
            <person name="Guo Z."/>
        </authorList>
    </citation>
    <scope>NUCLEOTIDE SEQUENCE [LARGE SCALE GENOMIC DNA]</scope>
    <source>
        <strain evidence="2">JGI-4</strain>
    </source>
</reference>
<dbReference type="OrthoDB" id="9810810at2"/>
<accession>A0A0P1LPS0</accession>
<sequence>MKRIGLLILFFLFPFISNSQNKLGLGVYLGVPTGITGKYLLSKTNSADLLFAWRFNDAFFAQGHYNFNISEIDRYKDGVFNFYAGPGLFFKAISGKSRGEDSFGISGNFGLNYFLKQRYEFFFELSPKLGLVPGTDFDLTGGVGFRFFF</sequence>
<dbReference type="RefSeq" id="WP_075427365.1">
    <property type="nucleotide sequence ID" value="NZ_CZVI01000009.1"/>
</dbReference>
<name>A0A0P1M4D0_9BACT</name>
<proteinExistence type="predicted"/>
<accession>A0A0P1MUM1</accession>
<accession>A0A0S4N5V5</accession>
<reference evidence="1 4" key="2">
    <citation type="submission" date="2015-11" db="EMBL/GenBank/DDBJ databases">
        <authorList>
            <person name="Varghese N."/>
        </authorList>
    </citation>
    <scope>NUCLEOTIDE SEQUENCE [LARGE SCALE GENOMIC DNA]</scope>
    <source>
        <strain evidence="1 4">JGI-8</strain>
    </source>
</reference>
<dbReference type="Proteomes" id="UP000182200">
    <property type="component" value="Unassembled WGS sequence"/>
</dbReference>
<accession>A0A0P1LU99</accession>
<dbReference type="AlphaFoldDB" id="A0A0P1M4D0"/>
<organism evidence="2 3">
    <name type="scientific">Candidatus Kryptonium thompsonii</name>
    <dbReference type="NCBI Taxonomy" id="1633631"/>
    <lineage>
        <taxon>Bacteria</taxon>
        <taxon>Pseudomonadati</taxon>
        <taxon>Candidatus Kryptoniota</taxon>
        <taxon>Candidatus Kryptonium</taxon>
    </lineage>
</organism>
<dbReference type="Proteomes" id="UP000182011">
    <property type="component" value="Unassembled WGS sequence"/>
</dbReference>
<dbReference type="EMBL" id="CZVI01000009">
    <property type="protein sequence ID" value="CUS85348.1"/>
    <property type="molecule type" value="Genomic_DNA"/>
</dbReference>